<accession>A0A934JAM7</accession>
<feature type="domain" description="DHFR" evidence="9">
    <location>
        <begin position="6"/>
        <end position="164"/>
    </location>
</feature>
<evidence type="ECO:0000313" key="10">
    <source>
        <dbReference type="EMBL" id="MBJ6363681.1"/>
    </source>
</evidence>
<evidence type="ECO:0000259" key="9">
    <source>
        <dbReference type="PROSITE" id="PS51330"/>
    </source>
</evidence>
<organism evidence="10 11">
    <name type="scientific">Paenibacillus roseus</name>
    <dbReference type="NCBI Taxonomy" id="2798579"/>
    <lineage>
        <taxon>Bacteria</taxon>
        <taxon>Bacillati</taxon>
        <taxon>Bacillota</taxon>
        <taxon>Bacilli</taxon>
        <taxon>Bacillales</taxon>
        <taxon>Paenibacillaceae</taxon>
        <taxon>Paenibacillus</taxon>
    </lineage>
</organism>
<dbReference type="EC" id="1.5.1.3" evidence="3 8"/>
<dbReference type="InterPro" id="IPR001796">
    <property type="entry name" value="DHFR_dom"/>
</dbReference>
<dbReference type="PRINTS" id="PR00070">
    <property type="entry name" value="DHFR"/>
</dbReference>
<dbReference type="InterPro" id="IPR024072">
    <property type="entry name" value="DHFR-like_dom_sf"/>
</dbReference>
<dbReference type="GO" id="GO:0004146">
    <property type="term" value="F:dihydrofolate reductase activity"/>
    <property type="evidence" value="ECO:0007669"/>
    <property type="project" value="UniProtKB-EC"/>
</dbReference>
<comment type="catalytic activity">
    <reaction evidence="8">
        <text>(6S)-5,6,7,8-tetrahydrofolate + NADP(+) = 7,8-dihydrofolate + NADPH + H(+)</text>
        <dbReference type="Rhea" id="RHEA:15009"/>
        <dbReference type="ChEBI" id="CHEBI:15378"/>
        <dbReference type="ChEBI" id="CHEBI:57451"/>
        <dbReference type="ChEBI" id="CHEBI:57453"/>
        <dbReference type="ChEBI" id="CHEBI:57783"/>
        <dbReference type="ChEBI" id="CHEBI:58349"/>
        <dbReference type="EC" id="1.5.1.3"/>
    </reaction>
</comment>
<dbReference type="PROSITE" id="PS51330">
    <property type="entry name" value="DHFR_2"/>
    <property type="match status" value="1"/>
</dbReference>
<dbReference type="GO" id="GO:0006730">
    <property type="term" value="P:one-carbon metabolic process"/>
    <property type="evidence" value="ECO:0007669"/>
    <property type="project" value="UniProtKB-KW"/>
</dbReference>
<dbReference type="GO" id="GO:0046655">
    <property type="term" value="P:folic acid metabolic process"/>
    <property type="evidence" value="ECO:0007669"/>
    <property type="project" value="TreeGrafter"/>
</dbReference>
<evidence type="ECO:0000256" key="6">
    <source>
        <dbReference type="ARBA" id="ARBA00023002"/>
    </source>
</evidence>
<dbReference type="PANTHER" id="PTHR48069:SF3">
    <property type="entry name" value="DIHYDROFOLATE REDUCTASE"/>
    <property type="match status" value="1"/>
</dbReference>
<proteinExistence type="inferred from homology"/>
<evidence type="ECO:0000313" key="11">
    <source>
        <dbReference type="Proteomes" id="UP000640274"/>
    </source>
</evidence>
<comment type="function">
    <text evidence="7 8">Key enzyme in folate metabolism. Catalyzes an essential reaction for de novo glycine and purine synthesis, and for DNA precursor synthesis.</text>
</comment>
<dbReference type="PANTHER" id="PTHR48069">
    <property type="entry name" value="DIHYDROFOLATE REDUCTASE"/>
    <property type="match status" value="1"/>
</dbReference>
<comment type="pathway">
    <text evidence="1 8">Cofactor biosynthesis; tetrahydrofolate biosynthesis; 5,6,7,8-tetrahydrofolate from 7,8-dihydrofolate: step 1/1.</text>
</comment>
<comment type="caution">
    <text evidence="10">The sequence shown here is derived from an EMBL/GenBank/DDBJ whole genome shotgun (WGS) entry which is preliminary data.</text>
</comment>
<evidence type="ECO:0000256" key="4">
    <source>
        <dbReference type="ARBA" id="ARBA00022563"/>
    </source>
</evidence>
<gene>
    <name evidence="10" type="ORF">JFN88_20940</name>
</gene>
<dbReference type="GO" id="GO:0070401">
    <property type="term" value="F:NADP+ binding"/>
    <property type="evidence" value="ECO:0007669"/>
    <property type="project" value="UniProtKB-ARBA"/>
</dbReference>
<dbReference type="SUPFAM" id="SSF53597">
    <property type="entry name" value="Dihydrofolate reductase-like"/>
    <property type="match status" value="1"/>
</dbReference>
<keyword evidence="11" id="KW-1185">Reference proteome</keyword>
<dbReference type="FunFam" id="3.40.430.10:FF:000001">
    <property type="entry name" value="Dihydrofolate reductase"/>
    <property type="match status" value="1"/>
</dbReference>
<evidence type="ECO:0000256" key="5">
    <source>
        <dbReference type="ARBA" id="ARBA00022857"/>
    </source>
</evidence>
<protein>
    <recommendedName>
        <fullName evidence="3 8">Dihydrofolate reductase</fullName>
        <ecNumber evidence="3 8">1.5.1.3</ecNumber>
    </recommendedName>
</protein>
<reference evidence="10" key="1">
    <citation type="submission" date="2020-12" db="EMBL/GenBank/DDBJ databases">
        <authorList>
            <person name="Huq M.A."/>
        </authorList>
    </citation>
    <scope>NUCLEOTIDE SEQUENCE</scope>
    <source>
        <strain evidence="10">MAHUQ-46</strain>
    </source>
</reference>
<comment type="similarity">
    <text evidence="2 8">Belongs to the dihydrofolate reductase family.</text>
</comment>
<keyword evidence="6 8" id="KW-0560">Oxidoreductase</keyword>
<dbReference type="EMBL" id="JAELUP010000103">
    <property type="protein sequence ID" value="MBJ6363681.1"/>
    <property type="molecule type" value="Genomic_DNA"/>
</dbReference>
<dbReference type="AlphaFoldDB" id="A0A934JAM7"/>
<dbReference type="Pfam" id="PF00186">
    <property type="entry name" value="DHFR_1"/>
    <property type="match status" value="1"/>
</dbReference>
<dbReference type="GO" id="GO:0046452">
    <property type="term" value="P:dihydrofolate metabolic process"/>
    <property type="evidence" value="ECO:0007669"/>
    <property type="project" value="TreeGrafter"/>
</dbReference>
<dbReference type="Proteomes" id="UP000640274">
    <property type="component" value="Unassembled WGS sequence"/>
</dbReference>
<evidence type="ECO:0000256" key="3">
    <source>
        <dbReference type="ARBA" id="ARBA00012856"/>
    </source>
</evidence>
<dbReference type="Gene3D" id="3.40.430.10">
    <property type="entry name" value="Dihydrofolate Reductase, subunit A"/>
    <property type="match status" value="1"/>
</dbReference>
<evidence type="ECO:0000256" key="7">
    <source>
        <dbReference type="ARBA" id="ARBA00025067"/>
    </source>
</evidence>
<dbReference type="GO" id="GO:0046654">
    <property type="term" value="P:tetrahydrofolate biosynthetic process"/>
    <property type="evidence" value="ECO:0007669"/>
    <property type="project" value="InterPro"/>
</dbReference>
<evidence type="ECO:0000256" key="1">
    <source>
        <dbReference type="ARBA" id="ARBA00004903"/>
    </source>
</evidence>
<evidence type="ECO:0000256" key="8">
    <source>
        <dbReference type="PIRNR" id="PIRNR000194"/>
    </source>
</evidence>
<dbReference type="GO" id="GO:0005829">
    <property type="term" value="C:cytosol"/>
    <property type="evidence" value="ECO:0007669"/>
    <property type="project" value="TreeGrafter"/>
</dbReference>
<dbReference type="InterPro" id="IPR012259">
    <property type="entry name" value="DHFR"/>
</dbReference>
<keyword evidence="4 8" id="KW-0554">One-carbon metabolism</keyword>
<keyword evidence="5 8" id="KW-0521">NADP</keyword>
<name>A0A934JAM7_9BACL</name>
<evidence type="ECO:0000256" key="2">
    <source>
        <dbReference type="ARBA" id="ARBA00009539"/>
    </source>
</evidence>
<sequence length="166" mass="19245">MQINVAIILISAMAKNRTIGIENKLPWKLPEDMAFFRRTTTGNTVLMGRKTFESFGSRPLKNRLNVVMTRSADYVPEGCEIVHSVAEALDRYSGADLFVIGGEEIYRQLLPYADRILLTEIDEEFEGDSFFPEFAKNEWELIDSVKGIKHEDNPYSYYFQTYQRRQ</sequence>
<dbReference type="CDD" id="cd00209">
    <property type="entry name" value="DHFR"/>
    <property type="match status" value="1"/>
</dbReference>
<dbReference type="PIRSF" id="PIRSF000194">
    <property type="entry name" value="DHFR"/>
    <property type="match status" value="1"/>
</dbReference>